<sequence>MVQPDIIVRKATLDDLKYTRDVSDMVNHAYQSKDGWTSERDIVQEERCDEELVTSFIRQTGDPHVLLFAVEQPHKIVGTLQIQISPEHPSEAGIGFFSVSPFEQSRGIGSKLIRAALEEMKQMGMMYARMNVFENRPELLSWYKKLGFQETGERKSYIRPGKLKDEGTCFLILKKPLQDVE</sequence>
<dbReference type="Pfam" id="PF00583">
    <property type="entry name" value="Acetyltransf_1"/>
    <property type="match status" value="1"/>
</dbReference>
<organism evidence="2 3">
    <name type="scientific">Rhizopus delemar</name>
    <dbReference type="NCBI Taxonomy" id="936053"/>
    <lineage>
        <taxon>Eukaryota</taxon>
        <taxon>Fungi</taxon>
        <taxon>Fungi incertae sedis</taxon>
        <taxon>Mucoromycota</taxon>
        <taxon>Mucoromycotina</taxon>
        <taxon>Mucoromycetes</taxon>
        <taxon>Mucorales</taxon>
        <taxon>Mucorineae</taxon>
        <taxon>Rhizopodaceae</taxon>
        <taxon>Rhizopus</taxon>
    </lineage>
</organism>
<accession>A0A9P6Z9F6</accession>
<dbReference type="PANTHER" id="PTHR43617:SF38">
    <property type="entry name" value="N-ACETYLTRANSFERASE DOMAIN-CONTAINING PROTEIN"/>
    <property type="match status" value="1"/>
</dbReference>
<dbReference type="GO" id="GO:0016747">
    <property type="term" value="F:acyltransferase activity, transferring groups other than amino-acyl groups"/>
    <property type="evidence" value="ECO:0007669"/>
    <property type="project" value="InterPro"/>
</dbReference>
<name>A0A9P6Z9F6_9FUNG</name>
<evidence type="ECO:0000313" key="2">
    <source>
        <dbReference type="EMBL" id="KAG1573541.1"/>
    </source>
</evidence>
<protein>
    <recommendedName>
        <fullName evidence="1">N-acetyltransferase domain-containing protein</fullName>
    </recommendedName>
</protein>
<reference evidence="2 3" key="1">
    <citation type="journal article" date="2020" name="Microb. Genom.">
        <title>Genetic diversity of clinical and environmental Mucorales isolates obtained from an investigation of mucormycosis cases among solid organ transplant recipients.</title>
        <authorList>
            <person name="Nguyen M.H."/>
            <person name="Kaul D."/>
            <person name="Muto C."/>
            <person name="Cheng S.J."/>
            <person name="Richter R.A."/>
            <person name="Bruno V.M."/>
            <person name="Liu G."/>
            <person name="Beyhan S."/>
            <person name="Sundermann A.J."/>
            <person name="Mounaud S."/>
            <person name="Pasculle A.W."/>
            <person name="Nierman W.C."/>
            <person name="Driscoll E."/>
            <person name="Cumbie R."/>
            <person name="Clancy C.J."/>
            <person name="Dupont C.L."/>
        </authorList>
    </citation>
    <scope>NUCLEOTIDE SEQUENCE [LARGE SCALE GENOMIC DNA]</scope>
    <source>
        <strain evidence="2 3">GL24</strain>
    </source>
</reference>
<dbReference type="InterPro" id="IPR050276">
    <property type="entry name" value="MshD_Acetyltransferase"/>
</dbReference>
<dbReference type="SUPFAM" id="SSF55729">
    <property type="entry name" value="Acyl-CoA N-acyltransferases (Nat)"/>
    <property type="match status" value="1"/>
</dbReference>
<dbReference type="AlphaFoldDB" id="A0A9P6Z9F6"/>
<feature type="domain" description="N-acetyltransferase" evidence="1">
    <location>
        <begin position="6"/>
        <end position="178"/>
    </location>
</feature>
<dbReference type="InterPro" id="IPR016181">
    <property type="entry name" value="Acyl_CoA_acyltransferase"/>
</dbReference>
<comment type="caution">
    <text evidence="2">The sequence shown here is derived from an EMBL/GenBank/DDBJ whole genome shotgun (WGS) entry which is preliminary data.</text>
</comment>
<dbReference type="Proteomes" id="UP000740926">
    <property type="component" value="Unassembled WGS sequence"/>
</dbReference>
<dbReference type="OMA" id="KTKPFPY"/>
<dbReference type="PANTHER" id="PTHR43617">
    <property type="entry name" value="L-AMINO ACID N-ACETYLTRANSFERASE"/>
    <property type="match status" value="1"/>
</dbReference>
<gene>
    <name evidence="2" type="ORF">G6F50_002753</name>
</gene>
<dbReference type="InterPro" id="IPR000182">
    <property type="entry name" value="GNAT_dom"/>
</dbReference>
<dbReference type="PROSITE" id="PS51186">
    <property type="entry name" value="GNAT"/>
    <property type="match status" value="1"/>
</dbReference>
<dbReference type="CDD" id="cd04301">
    <property type="entry name" value="NAT_SF"/>
    <property type="match status" value="1"/>
</dbReference>
<evidence type="ECO:0000313" key="3">
    <source>
        <dbReference type="Proteomes" id="UP000740926"/>
    </source>
</evidence>
<dbReference type="Gene3D" id="3.40.630.30">
    <property type="match status" value="1"/>
</dbReference>
<evidence type="ECO:0000259" key="1">
    <source>
        <dbReference type="PROSITE" id="PS51186"/>
    </source>
</evidence>
<keyword evidence="3" id="KW-1185">Reference proteome</keyword>
<proteinExistence type="predicted"/>
<dbReference type="EMBL" id="JAANIU010000272">
    <property type="protein sequence ID" value="KAG1573541.1"/>
    <property type="molecule type" value="Genomic_DNA"/>
</dbReference>